<dbReference type="PRINTS" id="PR00035">
    <property type="entry name" value="HTHGNTR"/>
</dbReference>
<dbReference type="AlphaFoldDB" id="A0A7Y6RFW0"/>
<evidence type="ECO:0000313" key="5">
    <source>
        <dbReference type="EMBL" id="NVF15819.1"/>
    </source>
</evidence>
<dbReference type="SUPFAM" id="SSF46785">
    <property type="entry name" value="Winged helix' DNA-binding domain"/>
    <property type="match status" value="1"/>
</dbReference>
<reference evidence="5 6" key="1">
    <citation type="submission" date="2020-06" db="EMBL/GenBank/DDBJ databases">
        <title>Halomonas sp. QX-1 draft genome sequence.</title>
        <authorList>
            <person name="Qiu X."/>
        </authorList>
    </citation>
    <scope>NUCLEOTIDE SEQUENCE [LARGE SCALE GENOMIC DNA]</scope>
    <source>
        <strain evidence="5 6">QX-1</strain>
    </source>
</reference>
<proteinExistence type="predicted"/>
<keyword evidence="3" id="KW-0804">Transcription</keyword>
<dbReference type="PANTHER" id="PTHR43537:SF43">
    <property type="entry name" value="GNTR-FAMILY TRANSCRIPTIONAL REGULATOR"/>
    <property type="match status" value="1"/>
</dbReference>
<dbReference type="Gene3D" id="1.20.120.530">
    <property type="entry name" value="GntR ligand-binding domain-like"/>
    <property type="match status" value="1"/>
</dbReference>
<dbReference type="RefSeq" id="WP_176304517.1">
    <property type="nucleotide sequence ID" value="NZ_JABWCV010000023.1"/>
</dbReference>
<name>A0A7Y6RFW0_9GAMM</name>
<evidence type="ECO:0000256" key="3">
    <source>
        <dbReference type="ARBA" id="ARBA00023163"/>
    </source>
</evidence>
<dbReference type="PROSITE" id="PS50949">
    <property type="entry name" value="HTH_GNTR"/>
    <property type="match status" value="1"/>
</dbReference>
<dbReference type="InterPro" id="IPR036390">
    <property type="entry name" value="WH_DNA-bd_sf"/>
</dbReference>
<dbReference type="EMBL" id="JABWCV010000023">
    <property type="protein sequence ID" value="NVF15819.1"/>
    <property type="molecule type" value="Genomic_DNA"/>
</dbReference>
<evidence type="ECO:0000313" key="6">
    <source>
        <dbReference type="Proteomes" id="UP000589984"/>
    </source>
</evidence>
<gene>
    <name evidence="5" type="ORF">HUO07_16820</name>
</gene>
<dbReference type="Pfam" id="PF07729">
    <property type="entry name" value="FCD"/>
    <property type="match status" value="1"/>
</dbReference>
<accession>A0A7Y6RFW0</accession>
<dbReference type="GO" id="GO:0003700">
    <property type="term" value="F:DNA-binding transcription factor activity"/>
    <property type="evidence" value="ECO:0007669"/>
    <property type="project" value="InterPro"/>
</dbReference>
<dbReference type="InterPro" id="IPR008920">
    <property type="entry name" value="TF_FadR/GntR_C"/>
</dbReference>
<comment type="caution">
    <text evidence="5">The sequence shown here is derived from an EMBL/GenBank/DDBJ whole genome shotgun (WGS) entry which is preliminary data.</text>
</comment>
<evidence type="ECO:0000256" key="1">
    <source>
        <dbReference type="ARBA" id="ARBA00023015"/>
    </source>
</evidence>
<dbReference type="InterPro" id="IPR011711">
    <property type="entry name" value="GntR_C"/>
</dbReference>
<keyword evidence="1" id="KW-0805">Transcription regulation</keyword>
<dbReference type="InterPro" id="IPR036388">
    <property type="entry name" value="WH-like_DNA-bd_sf"/>
</dbReference>
<dbReference type="Proteomes" id="UP000589984">
    <property type="component" value="Unassembled WGS sequence"/>
</dbReference>
<protein>
    <submittedName>
        <fullName evidence="5">FadR family transcriptional regulator</fullName>
    </submittedName>
</protein>
<dbReference type="SMART" id="SM00895">
    <property type="entry name" value="FCD"/>
    <property type="match status" value="1"/>
</dbReference>
<keyword evidence="6" id="KW-1185">Reference proteome</keyword>
<dbReference type="CDD" id="cd07377">
    <property type="entry name" value="WHTH_GntR"/>
    <property type="match status" value="1"/>
</dbReference>
<dbReference type="GO" id="GO:0003677">
    <property type="term" value="F:DNA binding"/>
    <property type="evidence" value="ECO:0007669"/>
    <property type="project" value="UniProtKB-KW"/>
</dbReference>
<organism evidence="5 6">
    <name type="scientific">Vreelandella maris</name>
    <dbReference type="NCBI Taxonomy" id="2729617"/>
    <lineage>
        <taxon>Bacteria</taxon>
        <taxon>Pseudomonadati</taxon>
        <taxon>Pseudomonadota</taxon>
        <taxon>Gammaproteobacteria</taxon>
        <taxon>Oceanospirillales</taxon>
        <taxon>Halomonadaceae</taxon>
        <taxon>Vreelandella</taxon>
    </lineage>
</organism>
<dbReference type="InterPro" id="IPR000524">
    <property type="entry name" value="Tscrpt_reg_HTH_GntR"/>
</dbReference>
<dbReference type="PANTHER" id="PTHR43537">
    <property type="entry name" value="TRANSCRIPTIONAL REGULATOR, GNTR FAMILY"/>
    <property type="match status" value="1"/>
</dbReference>
<evidence type="ECO:0000259" key="4">
    <source>
        <dbReference type="PROSITE" id="PS50949"/>
    </source>
</evidence>
<evidence type="ECO:0000256" key="2">
    <source>
        <dbReference type="ARBA" id="ARBA00023125"/>
    </source>
</evidence>
<keyword evidence="2" id="KW-0238">DNA-binding</keyword>
<feature type="domain" description="HTH gntR-type" evidence="4">
    <location>
        <begin position="9"/>
        <end position="77"/>
    </location>
</feature>
<sequence>MEIKPLKKQSLSDFVVAQIKRMIIDGELSKGDKLPGERELAQRFEVSRASIREALKILSLQGLLHRTNARTVVTTDFLNIIEETLTLKILLEDSSYSDIIAARLALEKSMVTLAAKEINKNELELLEKYIVLMEQAAKTESMDDFVASDIEFHRSIALFSRNSVLNSLYNSIIFLLFKVQTQVAYDKGVMDESAAYHRRIYQALAQNDAALAEKEMEAHLMDIDERLNHMLIIENLKNRN</sequence>
<dbReference type="Pfam" id="PF00392">
    <property type="entry name" value="GntR"/>
    <property type="match status" value="1"/>
</dbReference>
<dbReference type="SMART" id="SM00345">
    <property type="entry name" value="HTH_GNTR"/>
    <property type="match status" value="1"/>
</dbReference>
<dbReference type="Gene3D" id="1.10.10.10">
    <property type="entry name" value="Winged helix-like DNA-binding domain superfamily/Winged helix DNA-binding domain"/>
    <property type="match status" value="1"/>
</dbReference>
<dbReference type="SUPFAM" id="SSF48008">
    <property type="entry name" value="GntR ligand-binding domain-like"/>
    <property type="match status" value="1"/>
</dbReference>